<evidence type="ECO:0000313" key="9">
    <source>
        <dbReference type="EMBL" id="KAF2802352.1"/>
    </source>
</evidence>
<comment type="catalytic activity">
    <reaction evidence="1">
        <text>Endonucleolytic cleavage to 5'-phosphomonoester.</text>
        <dbReference type="EC" id="3.1.26.4"/>
    </reaction>
</comment>
<dbReference type="GO" id="GO:0003676">
    <property type="term" value="F:nucleic acid binding"/>
    <property type="evidence" value="ECO:0007669"/>
    <property type="project" value="InterPro"/>
</dbReference>
<dbReference type="SUPFAM" id="SSF53098">
    <property type="entry name" value="Ribonuclease H-like"/>
    <property type="match status" value="1"/>
</dbReference>
<feature type="non-terminal residue" evidence="9">
    <location>
        <position position="201"/>
    </location>
</feature>
<evidence type="ECO:0000256" key="4">
    <source>
        <dbReference type="ARBA" id="ARBA00022722"/>
    </source>
</evidence>
<keyword evidence="5" id="KW-0479">Metal-binding</keyword>
<dbReference type="EC" id="3.1.26.4" evidence="3"/>
<keyword evidence="10" id="KW-1185">Reference proteome</keyword>
<dbReference type="Pfam" id="PF00075">
    <property type="entry name" value="RNase_H"/>
    <property type="match status" value="1"/>
</dbReference>
<comment type="similarity">
    <text evidence="2">Belongs to the RNase H family.</text>
</comment>
<dbReference type="GO" id="GO:0046872">
    <property type="term" value="F:metal ion binding"/>
    <property type="evidence" value="ECO:0007669"/>
    <property type="project" value="UniProtKB-KW"/>
</dbReference>
<dbReference type="InterPro" id="IPR036397">
    <property type="entry name" value="RNaseH_sf"/>
</dbReference>
<dbReference type="InterPro" id="IPR002156">
    <property type="entry name" value="RNaseH_domain"/>
</dbReference>
<evidence type="ECO:0000256" key="7">
    <source>
        <dbReference type="ARBA" id="ARBA00022801"/>
    </source>
</evidence>
<dbReference type="EMBL" id="MU003724">
    <property type="protein sequence ID" value="KAF2802352.1"/>
    <property type="molecule type" value="Genomic_DNA"/>
</dbReference>
<dbReference type="OrthoDB" id="245563at2759"/>
<reference evidence="11" key="3">
    <citation type="submission" date="2025-04" db="UniProtKB">
        <authorList>
            <consortium name="RefSeq"/>
        </authorList>
    </citation>
    <scope>IDENTIFICATION</scope>
    <source>
        <strain evidence="11">CBS 304.34</strain>
    </source>
</reference>
<dbReference type="Proteomes" id="UP000504636">
    <property type="component" value="Unplaced"/>
</dbReference>
<protein>
    <recommendedName>
        <fullName evidence="3">ribonuclease H</fullName>
        <ecNumber evidence="3">3.1.26.4</ecNumber>
    </recommendedName>
</protein>
<sequence>FQPPSADDTPRSLFTHHALEHTVLYCHTRAHRHVRRFVTDPREILIYADGSCPDQSDAAASAKLTAGCAFVFKPPPYPRTSCQFRLENKGPTGEEHPQTKNRAELRAVLGTLGYRQWHGEGWHKIVIATDSEYVVLGATKRIDDWAQGGWKTEADNPVENVDLWKMLLAEINYFASNGVEVAFWRIPRSLNMAIGPAEEAA</sequence>
<dbReference type="InterPro" id="IPR012337">
    <property type="entry name" value="RNaseH-like_sf"/>
</dbReference>
<reference evidence="11" key="2">
    <citation type="submission" date="2020-04" db="EMBL/GenBank/DDBJ databases">
        <authorList>
            <consortium name="NCBI Genome Project"/>
        </authorList>
    </citation>
    <scope>NUCLEOTIDE SEQUENCE</scope>
    <source>
        <strain evidence="11">CBS 304.34</strain>
    </source>
</reference>
<organism evidence="9">
    <name type="scientific">Mytilinidion resinicola</name>
    <dbReference type="NCBI Taxonomy" id="574789"/>
    <lineage>
        <taxon>Eukaryota</taxon>
        <taxon>Fungi</taxon>
        <taxon>Dikarya</taxon>
        <taxon>Ascomycota</taxon>
        <taxon>Pezizomycotina</taxon>
        <taxon>Dothideomycetes</taxon>
        <taxon>Pleosporomycetidae</taxon>
        <taxon>Mytilinidiales</taxon>
        <taxon>Mytilinidiaceae</taxon>
        <taxon>Mytilinidion</taxon>
    </lineage>
</organism>
<dbReference type="GeneID" id="54455505"/>
<keyword evidence="4" id="KW-0540">Nuclease</keyword>
<feature type="domain" description="RNase H type-1" evidence="8">
    <location>
        <begin position="40"/>
        <end position="201"/>
    </location>
</feature>
<dbReference type="InterPro" id="IPR050092">
    <property type="entry name" value="RNase_H"/>
</dbReference>
<name>A0A6A6Y0R0_9PEZI</name>
<dbReference type="GO" id="GO:0004523">
    <property type="term" value="F:RNA-DNA hybrid ribonuclease activity"/>
    <property type="evidence" value="ECO:0007669"/>
    <property type="project" value="UniProtKB-EC"/>
</dbReference>
<dbReference type="AlphaFoldDB" id="A0A6A6Y0R0"/>
<dbReference type="RefSeq" id="XP_033569316.1">
    <property type="nucleotide sequence ID" value="XM_033714612.1"/>
</dbReference>
<gene>
    <name evidence="9 11" type="ORF">BDZ99DRAFT_355934</name>
</gene>
<evidence type="ECO:0000313" key="11">
    <source>
        <dbReference type="RefSeq" id="XP_033569316.1"/>
    </source>
</evidence>
<evidence type="ECO:0000256" key="3">
    <source>
        <dbReference type="ARBA" id="ARBA00012180"/>
    </source>
</evidence>
<accession>A0A6A6Y0R0</accession>
<dbReference type="Gene3D" id="3.30.420.10">
    <property type="entry name" value="Ribonuclease H-like superfamily/Ribonuclease H"/>
    <property type="match status" value="1"/>
</dbReference>
<dbReference type="CDD" id="cd13934">
    <property type="entry name" value="RNase_H_Dikarya_like"/>
    <property type="match status" value="1"/>
</dbReference>
<dbReference type="GO" id="GO:0043137">
    <property type="term" value="P:DNA replication, removal of RNA primer"/>
    <property type="evidence" value="ECO:0007669"/>
    <property type="project" value="TreeGrafter"/>
</dbReference>
<feature type="non-terminal residue" evidence="9">
    <location>
        <position position="1"/>
    </location>
</feature>
<proteinExistence type="inferred from homology"/>
<evidence type="ECO:0000256" key="6">
    <source>
        <dbReference type="ARBA" id="ARBA00022759"/>
    </source>
</evidence>
<reference evidence="9 11" key="1">
    <citation type="journal article" date="2020" name="Stud. Mycol.">
        <title>101 Dothideomycetes genomes: a test case for predicting lifestyles and emergence of pathogens.</title>
        <authorList>
            <person name="Haridas S."/>
            <person name="Albert R."/>
            <person name="Binder M."/>
            <person name="Bloem J."/>
            <person name="Labutti K."/>
            <person name="Salamov A."/>
            <person name="Andreopoulos B."/>
            <person name="Baker S."/>
            <person name="Barry K."/>
            <person name="Bills G."/>
            <person name="Bluhm B."/>
            <person name="Cannon C."/>
            <person name="Castanera R."/>
            <person name="Culley D."/>
            <person name="Daum C."/>
            <person name="Ezra D."/>
            <person name="Gonzalez J."/>
            <person name="Henrissat B."/>
            <person name="Kuo A."/>
            <person name="Liang C."/>
            <person name="Lipzen A."/>
            <person name="Lutzoni F."/>
            <person name="Magnuson J."/>
            <person name="Mondo S."/>
            <person name="Nolan M."/>
            <person name="Ohm R."/>
            <person name="Pangilinan J."/>
            <person name="Park H.-J."/>
            <person name="Ramirez L."/>
            <person name="Alfaro M."/>
            <person name="Sun H."/>
            <person name="Tritt A."/>
            <person name="Yoshinaga Y."/>
            <person name="Zwiers L.-H."/>
            <person name="Turgeon B."/>
            <person name="Goodwin S."/>
            <person name="Spatafora J."/>
            <person name="Crous P."/>
            <person name="Grigoriev I."/>
        </authorList>
    </citation>
    <scope>NUCLEOTIDE SEQUENCE</scope>
    <source>
        <strain evidence="9 11">CBS 304.34</strain>
    </source>
</reference>
<evidence type="ECO:0000313" key="10">
    <source>
        <dbReference type="Proteomes" id="UP000504636"/>
    </source>
</evidence>
<keyword evidence="7" id="KW-0378">Hydrolase</keyword>
<evidence type="ECO:0000256" key="1">
    <source>
        <dbReference type="ARBA" id="ARBA00000077"/>
    </source>
</evidence>
<evidence type="ECO:0000256" key="5">
    <source>
        <dbReference type="ARBA" id="ARBA00022723"/>
    </source>
</evidence>
<dbReference type="PANTHER" id="PTHR10642">
    <property type="entry name" value="RIBONUCLEASE H1"/>
    <property type="match status" value="1"/>
</dbReference>
<dbReference type="PANTHER" id="PTHR10642:SF26">
    <property type="entry name" value="RIBONUCLEASE H1"/>
    <property type="match status" value="1"/>
</dbReference>
<evidence type="ECO:0000259" key="8">
    <source>
        <dbReference type="PROSITE" id="PS50879"/>
    </source>
</evidence>
<evidence type="ECO:0000256" key="2">
    <source>
        <dbReference type="ARBA" id="ARBA00005300"/>
    </source>
</evidence>
<dbReference type="PROSITE" id="PS50879">
    <property type="entry name" value="RNASE_H_1"/>
    <property type="match status" value="1"/>
</dbReference>
<keyword evidence="6" id="KW-0255">Endonuclease</keyword>